<evidence type="ECO:0000256" key="1">
    <source>
        <dbReference type="SAM" id="Phobius"/>
    </source>
</evidence>
<name>A0A1M5JP15_9FLAO</name>
<dbReference type="AlphaFoldDB" id="A0A1M5JP15"/>
<keyword evidence="3" id="KW-1185">Reference proteome</keyword>
<gene>
    <name evidence="2" type="ORF">SAMN05444148_0099</name>
</gene>
<keyword evidence="1" id="KW-1133">Transmembrane helix</keyword>
<dbReference type="EMBL" id="FQWS01000001">
    <property type="protein sequence ID" value="SHG42271.1"/>
    <property type="molecule type" value="Genomic_DNA"/>
</dbReference>
<organism evidence="2 3">
    <name type="scientific">Winogradskyella jejuensis</name>
    <dbReference type="NCBI Taxonomy" id="1089305"/>
    <lineage>
        <taxon>Bacteria</taxon>
        <taxon>Pseudomonadati</taxon>
        <taxon>Bacteroidota</taxon>
        <taxon>Flavobacteriia</taxon>
        <taxon>Flavobacteriales</taxon>
        <taxon>Flavobacteriaceae</taxon>
        <taxon>Winogradskyella</taxon>
    </lineage>
</organism>
<sequence length="49" mass="5768">MKFIKDKEERRRDYIFQKDRLTKNTAKFVAVTLIVLVCAVAVSGIYFEI</sequence>
<accession>A0A1M5JP15</accession>
<evidence type="ECO:0000313" key="2">
    <source>
        <dbReference type="EMBL" id="SHG42271.1"/>
    </source>
</evidence>
<dbReference type="RefSeq" id="WP_200777193.1">
    <property type="nucleotide sequence ID" value="NZ_FQWS01000001.1"/>
</dbReference>
<feature type="transmembrane region" description="Helical" evidence="1">
    <location>
        <begin position="28"/>
        <end position="47"/>
    </location>
</feature>
<protein>
    <submittedName>
        <fullName evidence="2">Uncharacterized protein</fullName>
    </submittedName>
</protein>
<keyword evidence="1" id="KW-0472">Membrane</keyword>
<evidence type="ECO:0000313" key="3">
    <source>
        <dbReference type="Proteomes" id="UP000184522"/>
    </source>
</evidence>
<keyword evidence="1" id="KW-0812">Transmembrane</keyword>
<dbReference type="Proteomes" id="UP000184522">
    <property type="component" value="Unassembled WGS sequence"/>
</dbReference>
<proteinExistence type="predicted"/>
<reference evidence="3" key="1">
    <citation type="submission" date="2016-11" db="EMBL/GenBank/DDBJ databases">
        <authorList>
            <person name="Varghese N."/>
            <person name="Submissions S."/>
        </authorList>
    </citation>
    <scope>NUCLEOTIDE SEQUENCE [LARGE SCALE GENOMIC DNA]</scope>
    <source>
        <strain evidence="3">DSM 25330</strain>
    </source>
</reference>